<feature type="domain" description="Rab-GAP TBC" evidence="7">
    <location>
        <begin position="71"/>
        <end position="293"/>
    </location>
</feature>
<proteinExistence type="predicted"/>
<dbReference type="SMART" id="SM00584">
    <property type="entry name" value="TLDc"/>
    <property type="match status" value="1"/>
</dbReference>
<keyword evidence="5" id="KW-0968">Cytoplasmic vesicle</keyword>
<organism evidence="9 11">
    <name type="scientific">Lingula anatina</name>
    <name type="common">Brachiopod</name>
    <name type="synonym">Lingula unguis</name>
    <dbReference type="NCBI Taxonomy" id="7574"/>
    <lineage>
        <taxon>Eukaryota</taxon>
        <taxon>Metazoa</taxon>
        <taxon>Spiralia</taxon>
        <taxon>Lophotrochozoa</taxon>
        <taxon>Brachiopoda</taxon>
        <taxon>Linguliformea</taxon>
        <taxon>Lingulata</taxon>
        <taxon>Lingulida</taxon>
        <taxon>Linguloidea</taxon>
        <taxon>Lingulidae</taxon>
        <taxon>Lingula</taxon>
    </lineage>
</organism>
<evidence type="ECO:0000259" key="8">
    <source>
        <dbReference type="PROSITE" id="PS51886"/>
    </source>
</evidence>
<dbReference type="GO" id="GO:0012505">
    <property type="term" value="C:endomembrane system"/>
    <property type="evidence" value="ECO:0007669"/>
    <property type="project" value="UniProtKB-SubCell"/>
</dbReference>
<dbReference type="OrthoDB" id="10065050at2759"/>
<dbReference type="InterPro" id="IPR006571">
    <property type="entry name" value="TLDc_dom"/>
</dbReference>
<evidence type="ECO:0000313" key="10">
    <source>
        <dbReference type="RefSeq" id="XP_013388369.1"/>
    </source>
</evidence>
<dbReference type="Proteomes" id="UP000085678">
    <property type="component" value="Unplaced"/>
</dbReference>
<keyword evidence="4" id="KW-0472">Membrane</keyword>
<feature type="domain" description="TLDc" evidence="8">
    <location>
        <begin position="415"/>
        <end position="590"/>
    </location>
</feature>
<name>A0A1S3JTU1_LINAN</name>
<keyword evidence="3" id="KW-0770">Synapse</keyword>
<evidence type="ECO:0000256" key="5">
    <source>
        <dbReference type="ARBA" id="ARBA00023329"/>
    </source>
</evidence>
<dbReference type="Gene3D" id="1.10.472.80">
    <property type="entry name" value="Ypt/Rab-GAP domain of gyp1p, domain 3"/>
    <property type="match status" value="1"/>
</dbReference>
<dbReference type="SUPFAM" id="SSF47923">
    <property type="entry name" value="Ypt/Rab-GAP domain of gyp1p"/>
    <property type="match status" value="1"/>
</dbReference>
<dbReference type="InterPro" id="IPR035969">
    <property type="entry name" value="Rab-GAP_TBC_sf"/>
</dbReference>
<protein>
    <submittedName>
        <fullName evidence="11">TBC1 domain family member 24 isoform X2</fullName>
    </submittedName>
    <submittedName>
        <fullName evidence="10">TBC1 domain family member 24-like isoform X2</fullName>
    </submittedName>
</protein>
<evidence type="ECO:0000256" key="1">
    <source>
        <dbReference type="ARBA" id="ARBA00004156"/>
    </source>
</evidence>
<dbReference type="PROSITE" id="PS51886">
    <property type="entry name" value="TLDC"/>
    <property type="match status" value="1"/>
</dbReference>
<evidence type="ECO:0000256" key="2">
    <source>
        <dbReference type="ARBA" id="ARBA00004184"/>
    </source>
</evidence>
<accession>A0A1S3JTU1</accession>
<evidence type="ECO:0000259" key="7">
    <source>
        <dbReference type="PROSITE" id="PS50086"/>
    </source>
</evidence>
<dbReference type="GeneID" id="106157303"/>
<reference evidence="11" key="1">
    <citation type="journal article" date="2015" name="Nat. Commun.">
        <title>The Lingula genome provides insights into brachiopod evolution and the origin of phosphate biomineralization.</title>
        <authorList>
            <person name="Luo Y.J."/>
            <person name="Takeuchi T."/>
            <person name="Koyanagi R."/>
            <person name="Yamada L."/>
            <person name="Kanda M."/>
            <person name="Khalturina M."/>
            <person name="Fujie M."/>
            <person name="Yamasaki S.I."/>
            <person name="Endo K."/>
            <person name="Satoh N."/>
        </authorList>
    </citation>
    <scope>NUCLEOTIDE SEQUENCE</scope>
</reference>
<evidence type="ECO:0000256" key="6">
    <source>
        <dbReference type="ARBA" id="ARBA00034103"/>
    </source>
</evidence>
<dbReference type="GeneID" id="106175865"/>
<evidence type="ECO:0000313" key="11">
    <source>
        <dbReference type="RefSeq" id="XP_013413484.1"/>
    </source>
</evidence>
<evidence type="ECO:0000256" key="4">
    <source>
        <dbReference type="ARBA" id="ARBA00023136"/>
    </source>
</evidence>
<evidence type="ECO:0000313" key="9">
    <source>
        <dbReference type="Proteomes" id="UP000085678"/>
    </source>
</evidence>
<dbReference type="SMART" id="SM00164">
    <property type="entry name" value="TBC"/>
    <property type="match status" value="1"/>
</dbReference>
<dbReference type="RefSeq" id="XP_013413484.1">
    <property type="nucleotide sequence ID" value="XM_013558030.1"/>
</dbReference>
<sequence>MKGQQNGDVFTEFVSHDSIPAVVDGAAMAQATASPKKKLLTLEQEFNQLFGGDSGRDNKKISSFLRTCRMSPNEAIRSSLWQALCEGLDKSPGQMYQETVGEIFGHGAEKMVRSQSVVADKNSHHRMRRNQSYYGNWGSVSFSCPERHLDITLPAFVDHELTTHYFLNEQGLQCAKRIICVIAYTEPDITYSPALFPLTCLCLHYMAEEDAFNAIYGLLHSKMGHISQTKLAYQATGLVIRDLTKRFVKSAHSFIERNTKQVDVVFEGWLWWLLRDLPFSYMLRVIDCYLFEGRKVLYRAALAVLHLFQKHAARDGAISTSAAVQAAISQFCRDIKNIVTVEKFLKTAFGIRGLKRKDINKLYVKHDMFLKSKVHLRVGSSHGLVKAKSSESLGPMRANKSFIGPPMPIHEINSTILSHDELQTIWSWLPYRMTVYQPELLFSTEEHGTSLITLYQKIENKGAVILVIKTEKDEVFGAYCSNDWSERIQYEKRLTYFGTGETFLFTLVPEVEKIEWVGLKKPPEEISNTGYMFQAGDRTMLTIGGGDGEGIQLDENLFQGRTERCNTFENEPLCEDGDFHCKVVEVFGFS</sequence>
<dbReference type="AlphaFoldDB" id="A0A1S3JTU1"/>
<dbReference type="PANTHER" id="PTHR23354:SF122">
    <property type="entry name" value="GTPASE-ACTIVATING PROTEIN SKYWALKER"/>
    <property type="match status" value="1"/>
</dbReference>
<dbReference type="Pfam" id="PF00566">
    <property type="entry name" value="RabGAP-TBC"/>
    <property type="match status" value="1"/>
</dbReference>
<evidence type="ECO:0000256" key="3">
    <source>
        <dbReference type="ARBA" id="ARBA00023018"/>
    </source>
</evidence>
<dbReference type="Pfam" id="PF07534">
    <property type="entry name" value="TLD"/>
    <property type="match status" value="1"/>
</dbReference>
<comment type="subcellular location">
    <subcellularLocation>
        <location evidence="1">Cytoplasmic vesicle membrane</location>
    </subcellularLocation>
    <subcellularLocation>
        <location evidence="2">Endomembrane system</location>
        <topology evidence="2">Peripheral membrane protein</topology>
    </subcellularLocation>
    <subcellularLocation>
        <location evidence="6">Synapse</location>
    </subcellularLocation>
</comment>
<dbReference type="RefSeq" id="XP_013388369.1">
    <property type="nucleotide sequence ID" value="XM_013532915.1"/>
</dbReference>
<keyword evidence="9" id="KW-1185">Reference proteome</keyword>
<dbReference type="GO" id="GO:0045202">
    <property type="term" value="C:synapse"/>
    <property type="evidence" value="ECO:0007669"/>
    <property type="project" value="UniProtKB-SubCell"/>
</dbReference>
<gene>
    <name evidence="11" type="primary">LOC106175865</name>
    <name evidence="10" type="synonym">LOC106157303</name>
</gene>
<dbReference type="PROSITE" id="PS50086">
    <property type="entry name" value="TBC_RABGAP"/>
    <property type="match status" value="1"/>
</dbReference>
<dbReference type="GO" id="GO:0030659">
    <property type="term" value="C:cytoplasmic vesicle membrane"/>
    <property type="evidence" value="ECO:0007669"/>
    <property type="project" value="UniProtKB-SubCell"/>
</dbReference>
<dbReference type="PANTHER" id="PTHR23354">
    <property type="entry name" value="NUCLEOLAR PROTEIN 7/ESTROGEN RECEPTOR COACTIVATOR-RELATED"/>
    <property type="match status" value="1"/>
</dbReference>
<dbReference type="InterPro" id="IPR000195">
    <property type="entry name" value="Rab-GAP-TBC_dom"/>
</dbReference>
<reference evidence="10 11" key="2">
    <citation type="submission" date="2025-04" db="UniProtKB">
        <authorList>
            <consortium name="RefSeq"/>
        </authorList>
    </citation>
    <scope>IDENTIFICATION</scope>
    <source>
        <tissue evidence="10">Gonads</tissue>
    </source>
</reference>